<dbReference type="Proteomes" id="UP000605144">
    <property type="component" value="Unassembled WGS sequence"/>
</dbReference>
<comment type="similarity">
    <text evidence="1">Belongs to the UPF0216 family.</text>
</comment>
<protein>
    <recommendedName>
        <fullName evidence="1">UPF0216 protein EYG76_00605</fullName>
    </recommendedName>
</protein>
<dbReference type="InterPro" id="IPR002746">
    <property type="entry name" value="UPF0216"/>
</dbReference>
<evidence type="ECO:0000256" key="1">
    <source>
        <dbReference type="HAMAP-Rule" id="MF_00585"/>
    </source>
</evidence>
<dbReference type="EMBL" id="DQSV01000012">
    <property type="protein sequence ID" value="HIP16791.1"/>
    <property type="molecule type" value="Genomic_DNA"/>
</dbReference>
<sequence length="130" mass="15229">MDNSIYKFLHDLNTNFKRKTLRELLSEDKPHVIINGKRHRIKKKELNLINELTPTKDLKIPILLEIDASLESGTVKINGHAEINLISKILNREINLFTEEPSIYIYKPELKILRRQLPTTTTYIFKIGSY</sequence>
<name>A0A833DR42_9EURY</name>
<accession>A0A833DR42</accession>
<dbReference type="Pfam" id="PF01886">
    <property type="entry name" value="DUF61"/>
    <property type="match status" value="1"/>
</dbReference>
<dbReference type="AlphaFoldDB" id="A0A833DR42"/>
<comment type="caution">
    <text evidence="2">The sequence shown here is derived from an EMBL/GenBank/DDBJ whole genome shotgun (WGS) entry which is preliminary data.</text>
</comment>
<proteinExistence type="inferred from homology"/>
<dbReference type="PIRSF" id="PIRSF005264">
    <property type="entry name" value="UCP005264"/>
    <property type="match status" value="1"/>
</dbReference>
<evidence type="ECO:0000313" key="2">
    <source>
        <dbReference type="EMBL" id="HIP16791.1"/>
    </source>
</evidence>
<dbReference type="HAMAP" id="MF_00585">
    <property type="entry name" value="UPF0216"/>
    <property type="match status" value="1"/>
</dbReference>
<gene>
    <name evidence="2" type="ORF">EYG76_00605</name>
</gene>
<dbReference type="NCBIfam" id="NF003153">
    <property type="entry name" value="PRK04115.1"/>
    <property type="match status" value="1"/>
</dbReference>
<organism evidence="2 3">
    <name type="scientific">Methanothermococcus okinawensis</name>
    <dbReference type="NCBI Taxonomy" id="155863"/>
    <lineage>
        <taxon>Archaea</taxon>
        <taxon>Methanobacteriati</taxon>
        <taxon>Methanobacteriota</taxon>
        <taxon>Methanomada group</taxon>
        <taxon>Methanococci</taxon>
        <taxon>Methanococcales</taxon>
        <taxon>Methanococcaceae</taxon>
        <taxon>Methanothermococcus</taxon>
    </lineage>
</organism>
<reference evidence="2" key="1">
    <citation type="journal article" date="2020" name="ISME J.">
        <title>Gammaproteobacteria mediating utilization of methyl-, sulfur- and petroleum organic compounds in deep ocean hydrothermal plumes.</title>
        <authorList>
            <person name="Zhou Z."/>
            <person name="Liu Y."/>
            <person name="Pan J."/>
            <person name="Cron B.R."/>
            <person name="Toner B.M."/>
            <person name="Anantharaman K."/>
            <person name="Breier J.A."/>
            <person name="Dick G.J."/>
            <person name="Li M."/>
        </authorList>
    </citation>
    <scope>NUCLEOTIDE SEQUENCE</scope>
    <source>
        <strain evidence="2">SZUA-1385</strain>
    </source>
</reference>
<evidence type="ECO:0000313" key="3">
    <source>
        <dbReference type="Proteomes" id="UP000605144"/>
    </source>
</evidence>